<evidence type="ECO:0000313" key="12">
    <source>
        <dbReference type="EMBL" id="GHJ85408.1"/>
    </source>
</evidence>
<keyword evidence="8" id="KW-0961">Cell wall biogenesis/degradation</keyword>
<gene>
    <name evidence="12" type="ORF">NliqN6_1810</name>
</gene>
<dbReference type="GO" id="GO:0015926">
    <property type="term" value="F:glucosidase activity"/>
    <property type="evidence" value="ECO:0007669"/>
    <property type="project" value="TreeGrafter"/>
</dbReference>
<evidence type="ECO:0000256" key="8">
    <source>
        <dbReference type="ARBA" id="ARBA00023316"/>
    </source>
</evidence>
<evidence type="ECO:0000256" key="5">
    <source>
        <dbReference type="ARBA" id="ARBA00022989"/>
    </source>
</evidence>
<dbReference type="Gene3D" id="2.60.120.200">
    <property type="match status" value="1"/>
</dbReference>
<feature type="region of interest" description="Disordered" evidence="9">
    <location>
        <begin position="1"/>
        <end position="26"/>
    </location>
</feature>
<dbReference type="Pfam" id="PF03935">
    <property type="entry name" value="SKN1_KRE6_Sbg1"/>
    <property type="match status" value="1"/>
</dbReference>
<dbReference type="SUPFAM" id="SSF49899">
    <property type="entry name" value="Concanavalin A-like lectins/glucanases"/>
    <property type="match status" value="1"/>
</dbReference>
<keyword evidence="6 10" id="KW-0472">Membrane</keyword>
<dbReference type="PANTHER" id="PTHR31361">
    <property type="entry name" value="BETA-GLUCAN SYNTHESIS-ASSOCIATED PROTEIN KRE6-RELATED"/>
    <property type="match status" value="1"/>
</dbReference>
<evidence type="ECO:0000256" key="6">
    <source>
        <dbReference type="ARBA" id="ARBA00023136"/>
    </source>
</evidence>
<comment type="similarity">
    <text evidence="2">Belongs to the SKN1/KRE6 family.</text>
</comment>
<dbReference type="PANTHER" id="PTHR31361:SF15">
    <property type="entry name" value="GH16 DOMAIN-CONTAINING PROTEIN"/>
    <property type="match status" value="1"/>
</dbReference>
<reference evidence="12" key="1">
    <citation type="submission" date="2020-07" db="EMBL/GenBank/DDBJ databases">
        <title>Draft Genome Sequence of a Deep-Sea Yeast, Naganishia (Cryptococcus) liquefaciens strain N6.</title>
        <authorList>
            <person name="Han Y.W."/>
            <person name="Kajitani R."/>
            <person name="Morimoto H."/>
            <person name="Parhat M."/>
            <person name="Tsubouchi H."/>
            <person name="Bakenova O."/>
            <person name="Ogata M."/>
            <person name="Argunhan B."/>
            <person name="Aoki R."/>
            <person name="Kajiwara S."/>
            <person name="Itoh T."/>
            <person name="Iwasaki H."/>
        </authorList>
    </citation>
    <scope>NUCLEOTIDE SEQUENCE</scope>
    <source>
        <strain evidence="12">N6</strain>
    </source>
</reference>
<keyword evidence="7" id="KW-0325">Glycoprotein</keyword>
<dbReference type="AlphaFoldDB" id="A0A8H3TQQ4"/>
<name>A0A8H3TQQ4_9TREE</name>
<accession>A0A8H3TQQ4</accession>
<dbReference type="GO" id="GO:0006078">
    <property type="term" value="P:(1-&gt;6)-beta-D-glucan biosynthetic process"/>
    <property type="evidence" value="ECO:0007669"/>
    <property type="project" value="TreeGrafter"/>
</dbReference>
<dbReference type="InterPro" id="IPR005629">
    <property type="entry name" value="Skn1/Kre6/Sbg1"/>
</dbReference>
<sequence>MRSASNQNDTLRHRRFESMDSGESFRPLVDPYSDNEHPLHTASYTRNMSYASTPSGSYLGSATPKYTPTSSASNSVSAMLDQIDEDNEMEPWERDVDKHDKLAWLSLRGLLNLGTIFVVLIGLLAIFAILPITTRLKADRRSAEQENNTGWSYNLGGINATGQIAARARELIDPDTPLDVYKRTGFDGKTWSLAFSDEFNLDGRTFFPGDDPFWEGVDLHYHGTNDFEWYDPSAIHTEGGSLIITQTQEPIHGLNFKSGMLQGWNKVCFWGSMYFEVSVSFPGNNRVGGFWPGIWTFGNLGRAGYTGTTDGVWPYTYDSCDTGILPNQTWVNGTGPWAALKSGGGGSSLSYLPGHRWASCTCPGYEDEHPGPDIKTGRNVPEIDLVEAQIEVSRATGQVSQSFQVGPFNGYYKIDNTSVEVNDETVTSMNSYWGGQYQQAASFLTDINSDYYKDNSEEYGVFAFEMMGNPATRSDNYIAWVANGEPSWTLPASAIGPDAGADIGQRLISEEPMYLILNLGLSDNFEAVKFTQLEWPARMAVDYVRVWVQDEYGGVGCSPSHRPTEKYINDHLDVYSNPNLTVWSDTKYPWPKNSLKDGCN</sequence>
<evidence type="ECO:0000256" key="2">
    <source>
        <dbReference type="ARBA" id="ARBA00010962"/>
    </source>
</evidence>
<evidence type="ECO:0000256" key="7">
    <source>
        <dbReference type="ARBA" id="ARBA00023180"/>
    </source>
</evidence>
<evidence type="ECO:0000256" key="3">
    <source>
        <dbReference type="ARBA" id="ARBA00022692"/>
    </source>
</evidence>
<dbReference type="GO" id="GO:0005886">
    <property type="term" value="C:plasma membrane"/>
    <property type="evidence" value="ECO:0007669"/>
    <property type="project" value="TreeGrafter"/>
</dbReference>
<evidence type="ECO:0000256" key="9">
    <source>
        <dbReference type="SAM" id="MobiDB-lite"/>
    </source>
</evidence>
<proteinExistence type="inferred from homology"/>
<dbReference type="GO" id="GO:0005789">
    <property type="term" value="C:endoplasmic reticulum membrane"/>
    <property type="evidence" value="ECO:0007669"/>
    <property type="project" value="TreeGrafter"/>
</dbReference>
<dbReference type="InterPro" id="IPR000757">
    <property type="entry name" value="Beta-glucanase-like"/>
</dbReference>
<dbReference type="Proteomes" id="UP000620104">
    <property type="component" value="Unassembled WGS sequence"/>
</dbReference>
<keyword evidence="13" id="KW-1185">Reference proteome</keyword>
<dbReference type="EMBL" id="BLZA01000011">
    <property type="protein sequence ID" value="GHJ85408.1"/>
    <property type="molecule type" value="Genomic_DNA"/>
</dbReference>
<evidence type="ECO:0000259" key="11">
    <source>
        <dbReference type="PROSITE" id="PS51762"/>
    </source>
</evidence>
<evidence type="ECO:0000256" key="1">
    <source>
        <dbReference type="ARBA" id="ARBA00004606"/>
    </source>
</evidence>
<keyword evidence="4" id="KW-0735">Signal-anchor</keyword>
<organism evidence="12 13">
    <name type="scientific">Naganishia liquefaciens</name>
    <dbReference type="NCBI Taxonomy" id="104408"/>
    <lineage>
        <taxon>Eukaryota</taxon>
        <taxon>Fungi</taxon>
        <taxon>Dikarya</taxon>
        <taxon>Basidiomycota</taxon>
        <taxon>Agaricomycotina</taxon>
        <taxon>Tremellomycetes</taxon>
        <taxon>Filobasidiales</taxon>
        <taxon>Filobasidiaceae</taxon>
        <taxon>Naganishia</taxon>
    </lineage>
</organism>
<comment type="caution">
    <text evidence="12">The sequence shown here is derived from an EMBL/GenBank/DDBJ whole genome shotgun (WGS) entry which is preliminary data.</text>
</comment>
<protein>
    <recommendedName>
        <fullName evidence="11">GH16 domain-containing protein</fullName>
    </recommendedName>
</protein>
<evidence type="ECO:0000313" key="13">
    <source>
        <dbReference type="Proteomes" id="UP000620104"/>
    </source>
</evidence>
<keyword evidence="3 10" id="KW-0812">Transmembrane</keyword>
<keyword evidence="5 10" id="KW-1133">Transmembrane helix</keyword>
<evidence type="ECO:0000256" key="4">
    <source>
        <dbReference type="ARBA" id="ARBA00022968"/>
    </source>
</evidence>
<feature type="domain" description="GH16" evidence="11">
    <location>
        <begin position="184"/>
        <end position="552"/>
    </location>
</feature>
<dbReference type="OrthoDB" id="412647at2759"/>
<dbReference type="InterPro" id="IPR013320">
    <property type="entry name" value="ConA-like_dom_sf"/>
</dbReference>
<dbReference type="GO" id="GO:0031505">
    <property type="term" value="P:fungal-type cell wall organization"/>
    <property type="evidence" value="ECO:0007669"/>
    <property type="project" value="TreeGrafter"/>
</dbReference>
<feature type="transmembrane region" description="Helical" evidence="10">
    <location>
        <begin position="110"/>
        <end position="132"/>
    </location>
</feature>
<comment type="subcellular location">
    <subcellularLocation>
        <location evidence="1">Membrane</location>
        <topology evidence="1">Single-pass type II membrane protein</topology>
    </subcellularLocation>
</comment>
<dbReference type="PROSITE" id="PS51762">
    <property type="entry name" value="GH16_2"/>
    <property type="match status" value="1"/>
</dbReference>
<evidence type="ECO:0000256" key="10">
    <source>
        <dbReference type="SAM" id="Phobius"/>
    </source>
</evidence>